<organism evidence="3 4">
    <name type="scientific">Nostoc edaphicum CCNP1411</name>
    <dbReference type="NCBI Taxonomy" id="1472755"/>
    <lineage>
        <taxon>Bacteria</taxon>
        <taxon>Bacillati</taxon>
        <taxon>Cyanobacteriota</taxon>
        <taxon>Cyanophyceae</taxon>
        <taxon>Nostocales</taxon>
        <taxon>Nostocaceae</taxon>
        <taxon>Nostoc</taxon>
    </lineage>
</organism>
<keyword evidence="4" id="KW-1185">Reference proteome</keyword>
<dbReference type="SMART" id="SM01080">
    <property type="entry name" value="CHASE2"/>
    <property type="match status" value="1"/>
</dbReference>
<keyword evidence="1" id="KW-0472">Membrane</keyword>
<dbReference type="EMBL" id="CP054698">
    <property type="protein sequence ID" value="QMS87481.1"/>
    <property type="molecule type" value="Genomic_DNA"/>
</dbReference>
<dbReference type="RefSeq" id="WP_181930788.1">
    <property type="nucleotide sequence ID" value="NZ_CP054698.1"/>
</dbReference>
<evidence type="ECO:0000256" key="1">
    <source>
        <dbReference type="SAM" id="Phobius"/>
    </source>
</evidence>
<accession>A0A7D7QI88</accession>
<dbReference type="KEGG" id="ned:HUN01_07765"/>
<feature type="transmembrane region" description="Helical" evidence="1">
    <location>
        <begin position="732"/>
        <end position="753"/>
    </location>
</feature>
<sequence length="798" mass="89404">MGKLVVLKLGTGSFEAGFPVTLQIGDENVRPIVEISGELPPDPEIVLCYHQWQSIYCKLKFTGRPIGIPKQSTQTPSLEDCEKAADTLRFHLNSWLSSTTFRTIREKWLEKLLPEDHIRVLLQTNDLRLQKLPWHLWDLLERYPKAEIALSAPSYEQVSRNSPPQSQVKVLAILGNSQGIDIQTDSQLLKELPHANTTFLVEPSGKDLTDQLWEQDWQILFFAGHSATDGSGNEGKIYINQTESLTISQLKYGLRKAVERGLHLAIFNSCDGLGLAREFADLHIPQIIVMREPVPDRVAQEFLKYFLEAFACGKSLYIAVREARERLQGLETQFPCATWLPVIYQNPATIPLLWRELHVNQNSQQITSIPKTPIRGGINLRQALSAVMLACIVITPLLMGVRYFGLLQSWELMAFDHLLRLRPQEKPDSRILVITVTEEDVQSQSPNRRGSLSDEALDKLLAKLEAYQPRVIGLDIYRDYAVQPAYPKLAERMRKSDRFVAVCQVSNPQTTKPGIKPPPEISPDALGFSDIVIDADNVVRRHLLALTPPPSSPCTAPYALNVQLTLRYLYAKGIKLQFSPDGAWQLGKLTLKPIEAHTGGYQGIDALGHQILLNYRSFVNLEAIAPRITLQEALAGKLKADAVKDRIVLIGTTAESFRDYSFTPYASSQGKPQEIAGVFLQAQMVSQLLSAVLDGRPLLSTWDVWGEVIWLWGWAITGGLLAAYLRQLAYLALAMGVAFLSLYSSCLILLILYSYWLPFVPAAIALGGSAVIFLAVIKQESEYRIQNSEYSTHKEIEF</sequence>
<keyword evidence="1" id="KW-1133">Transmembrane helix</keyword>
<evidence type="ECO:0000313" key="4">
    <source>
        <dbReference type="Proteomes" id="UP000514713"/>
    </source>
</evidence>
<dbReference type="AlphaFoldDB" id="A0A7D7QI88"/>
<feature type="domain" description="CHASE2" evidence="2">
    <location>
        <begin position="407"/>
        <end position="721"/>
    </location>
</feature>
<dbReference type="Pfam" id="PF05226">
    <property type="entry name" value="CHASE2"/>
    <property type="match status" value="1"/>
</dbReference>
<proteinExistence type="predicted"/>
<keyword evidence="1" id="KW-0812">Transmembrane</keyword>
<evidence type="ECO:0000259" key="2">
    <source>
        <dbReference type="SMART" id="SM01080"/>
    </source>
</evidence>
<feature type="transmembrane region" description="Helical" evidence="1">
    <location>
        <begin position="705"/>
        <end position="725"/>
    </location>
</feature>
<feature type="transmembrane region" description="Helical" evidence="1">
    <location>
        <begin position="759"/>
        <end position="777"/>
    </location>
</feature>
<protein>
    <submittedName>
        <fullName evidence="3">CHASE2 domain-containing protein</fullName>
    </submittedName>
</protein>
<dbReference type="Pfam" id="PF12770">
    <property type="entry name" value="CHAT"/>
    <property type="match status" value="1"/>
</dbReference>
<reference evidence="4" key="1">
    <citation type="submission" date="2020-06" db="EMBL/GenBank/DDBJ databases">
        <title>Nostoc edaphicum CCNP1411 genome.</title>
        <authorList>
            <person name="Fidor A."/>
            <person name="Grabski M."/>
            <person name="Gawor J."/>
            <person name="Gromadka R."/>
            <person name="Wegrzyn G."/>
            <person name="Mazur-Marzec H."/>
        </authorList>
    </citation>
    <scope>NUCLEOTIDE SEQUENCE [LARGE SCALE GENOMIC DNA]</scope>
    <source>
        <strain evidence="4">CCNP1411</strain>
    </source>
</reference>
<gene>
    <name evidence="3" type="ORF">HUN01_07765</name>
</gene>
<dbReference type="Proteomes" id="UP000514713">
    <property type="component" value="Chromosome"/>
</dbReference>
<dbReference type="InterPro" id="IPR024983">
    <property type="entry name" value="CHAT_dom"/>
</dbReference>
<name>A0A7D7QI88_9NOSO</name>
<dbReference type="InterPro" id="IPR007890">
    <property type="entry name" value="CHASE2"/>
</dbReference>
<evidence type="ECO:0000313" key="3">
    <source>
        <dbReference type="EMBL" id="QMS87481.1"/>
    </source>
</evidence>